<name>A0A662DNP7_UNCAE</name>
<dbReference type="PANTHER" id="PTHR30606">
    <property type="entry name" value="LIPID A BIOSYNTHESIS LAUROYL ACYLTRANSFERASE"/>
    <property type="match status" value="1"/>
</dbReference>
<evidence type="ECO:0000256" key="2">
    <source>
        <dbReference type="ARBA" id="ARBA00022475"/>
    </source>
</evidence>
<reference evidence="7 8" key="1">
    <citation type="submission" date="2018-06" db="EMBL/GenBank/DDBJ databases">
        <title>Extensive metabolic versatility and redundancy in microbially diverse, dynamic hydrothermal sediments.</title>
        <authorList>
            <person name="Dombrowski N."/>
            <person name="Teske A."/>
            <person name="Baker B.J."/>
        </authorList>
    </citation>
    <scope>NUCLEOTIDE SEQUENCE [LARGE SCALE GENOMIC DNA]</scope>
    <source>
        <strain evidence="7">B3_G15</strain>
    </source>
</reference>
<comment type="subcellular location">
    <subcellularLocation>
        <location evidence="1">Cell inner membrane</location>
    </subcellularLocation>
</comment>
<keyword evidence="5" id="KW-0472">Membrane</keyword>
<evidence type="ECO:0000256" key="5">
    <source>
        <dbReference type="ARBA" id="ARBA00023136"/>
    </source>
</evidence>
<keyword evidence="6" id="KW-0012">Acyltransferase</keyword>
<evidence type="ECO:0000313" key="7">
    <source>
        <dbReference type="EMBL" id="RLE15496.1"/>
    </source>
</evidence>
<dbReference type="Proteomes" id="UP000280417">
    <property type="component" value="Unassembled WGS sequence"/>
</dbReference>
<dbReference type="PANTHER" id="PTHR30606:SF10">
    <property type="entry name" value="PHOSPHATIDYLINOSITOL MANNOSIDE ACYLTRANSFERASE"/>
    <property type="match status" value="1"/>
</dbReference>
<evidence type="ECO:0000256" key="1">
    <source>
        <dbReference type="ARBA" id="ARBA00004533"/>
    </source>
</evidence>
<keyword evidence="3" id="KW-0997">Cell inner membrane</keyword>
<protein>
    <recommendedName>
        <fullName evidence="9">Lipid A biosynthesis acyltransferase</fullName>
    </recommendedName>
</protein>
<evidence type="ECO:0008006" key="9">
    <source>
        <dbReference type="Google" id="ProtNLM"/>
    </source>
</evidence>
<dbReference type="GO" id="GO:0009247">
    <property type="term" value="P:glycolipid biosynthetic process"/>
    <property type="evidence" value="ECO:0007669"/>
    <property type="project" value="UniProtKB-ARBA"/>
</dbReference>
<keyword evidence="2" id="KW-1003">Cell membrane</keyword>
<dbReference type="EMBL" id="QMQA01000002">
    <property type="protein sequence ID" value="RLE15496.1"/>
    <property type="molecule type" value="Genomic_DNA"/>
</dbReference>
<gene>
    <name evidence="7" type="ORF">DRJ04_00210</name>
</gene>
<dbReference type="CDD" id="cd07984">
    <property type="entry name" value="LPLAT_LABLAT-like"/>
    <property type="match status" value="1"/>
</dbReference>
<dbReference type="GO" id="GO:0005886">
    <property type="term" value="C:plasma membrane"/>
    <property type="evidence" value="ECO:0007669"/>
    <property type="project" value="UniProtKB-SubCell"/>
</dbReference>
<proteinExistence type="predicted"/>
<evidence type="ECO:0000256" key="3">
    <source>
        <dbReference type="ARBA" id="ARBA00022519"/>
    </source>
</evidence>
<dbReference type="Pfam" id="PF03279">
    <property type="entry name" value="Lip_A_acyltrans"/>
    <property type="match status" value="1"/>
</dbReference>
<evidence type="ECO:0000313" key="8">
    <source>
        <dbReference type="Proteomes" id="UP000280417"/>
    </source>
</evidence>
<accession>A0A662DNP7</accession>
<sequence length="292" mass="33386">MWVFILYKAGQILSCYLPSSLAYWIARRIADLLFAFPFGKCKLYKEAVLHNLDLITNCNNKTKMTREVFRNFASYVREFLWLARMDKSRFFRKVMPVGIENLDAALKRGKGVLLLSAHFGNWEWGGISLALCGYNVYFLVRPHINPHTNRLFCSLREKGNIKIIPVTHLRKAVKLLRGNAVVATLVDEADEGVKVNLFGKKVAVASGPFKIAYRAGAAICPAFMVKDKKTGKQKGVVEPPIKLSSNTQTEKSIQMAAQRFIQIMEDYLRFYPHQWFLFKEKRVYSTTSCEGK</sequence>
<keyword evidence="4" id="KW-0808">Transferase</keyword>
<organism evidence="7 8">
    <name type="scientific">Aerophobetes bacterium</name>
    <dbReference type="NCBI Taxonomy" id="2030807"/>
    <lineage>
        <taxon>Bacteria</taxon>
        <taxon>Candidatus Aerophobota</taxon>
    </lineage>
</organism>
<dbReference type="GO" id="GO:0016746">
    <property type="term" value="F:acyltransferase activity"/>
    <property type="evidence" value="ECO:0007669"/>
    <property type="project" value="UniProtKB-KW"/>
</dbReference>
<evidence type="ECO:0000256" key="6">
    <source>
        <dbReference type="ARBA" id="ARBA00023315"/>
    </source>
</evidence>
<dbReference type="InterPro" id="IPR004960">
    <property type="entry name" value="LipA_acyltrans"/>
</dbReference>
<evidence type="ECO:0000256" key="4">
    <source>
        <dbReference type="ARBA" id="ARBA00022679"/>
    </source>
</evidence>
<dbReference type="AlphaFoldDB" id="A0A662DNP7"/>
<comment type="caution">
    <text evidence="7">The sequence shown here is derived from an EMBL/GenBank/DDBJ whole genome shotgun (WGS) entry which is preliminary data.</text>
</comment>